<accession>A0A1M6UII6</accession>
<dbReference type="SUPFAM" id="SSF51735">
    <property type="entry name" value="NAD(P)-binding Rossmann-fold domains"/>
    <property type="match status" value="1"/>
</dbReference>
<dbReference type="AlphaFoldDB" id="A0A1M6UII6"/>
<dbReference type="InterPro" id="IPR036291">
    <property type="entry name" value="NAD(P)-bd_dom_sf"/>
</dbReference>
<evidence type="ECO:0000313" key="4">
    <source>
        <dbReference type="Proteomes" id="UP000184363"/>
    </source>
</evidence>
<dbReference type="Pfam" id="PF00107">
    <property type="entry name" value="ADH_zinc_N"/>
    <property type="match status" value="1"/>
</dbReference>
<dbReference type="SMART" id="SM00829">
    <property type="entry name" value="PKS_ER"/>
    <property type="match status" value="1"/>
</dbReference>
<dbReference type="Proteomes" id="UP000184363">
    <property type="component" value="Unassembled WGS sequence"/>
</dbReference>
<protein>
    <submittedName>
        <fullName evidence="3">NADPH:quinone reductase</fullName>
    </submittedName>
</protein>
<dbReference type="InterPro" id="IPR011032">
    <property type="entry name" value="GroES-like_sf"/>
</dbReference>
<sequence length="330" mass="34342">MRAVRFHAHGGFDRLVVDEVPEPAPGPGEVVVRILAAGVSPLDDKVRAGVLPDSMLKPLPLVPGATGVGEVVDPGTSSWQPGSRVLVTGWGFGTSRDGLWRERIAVPAESLVALPDGVDDHTAAAMAAGSGYLTAYLALTELAPLAPGARVLAPGYAGAVGSATVEIARVLGAGTVISTARGAERVRAAREAGLAQIVDPTAEDLRDAVLRLTAGHGVDVVVDGIGGPLTGDLVLSLADRGVLVSVGYTAGTTATVELTYLIWRGAQIKGFMFTLFTPERIREANERLLDLAARKQITPRVAEVLPLEQAGEAQQRVVEDQPFGRVLLVP</sequence>
<dbReference type="InterPro" id="IPR013149">
    <property type="entry name" value="ADH-like_C"/>
</dbReference>
<evidence type="ECO:0000256" key="1">
    <source>
        <dbReference type="ARBA" id="ARBA00022857"/>
    </source>
</evidence>
<dbReference type="GO" id="GO:0016491">
    <property type="term" value="F:oxidoreductase activity"/>
    <property type="evidence" value="ECO:0007669"/>
    <property type="project" value="InterPro"/>
</dbReference>
<keyword evidence="4" id="KW-1185">Reference proteome</keyword>
<organism evidence="3 4">
    <name type="scientific">Pseudonocardia thermophila</name>
    <dbReference type="NCBI Taxonomy" id="1848"/>
    <lineage>
        <taxon>Bacteria</taxon>
        <taxon>Bacillati</taxon>
        <taxon>Actinomycetota</taxon>
        <taxon>Actinomycetes</taxon>
        <taxon>Pseudonocardiales</taxon>
        <taxon>Pseudonocardiaceae</taxon>
        <taxon>Pseudonocardia</taxon>
    </lineage>
</organism>
<dbReference type="PANTHER" id="PTHR44154">
    <property type="entry name" value="QUINONE OXIDOREDUCTASE"/>
    <property type="match status" value="1"/>
</dbReference>
<proteinExistence type="predicted"/>
<dbReference type="InterPro" id="IPR051603">
    <property type="entry name" value="Zinc-ADH_QOR/CCCR"/>
</dbReference>
<dbReference type="Gene3D" id="3.40.50.720">
    <property type="entry name" value="NAD(P)-binding Rossmann-like Domain"/>
    <property type="match status" value="1"/>
</dbReference>
<dbReference type="RefSeq" id="WP_073457599.1">
    <property type="nucleotide sequence ID" value="NZ_CALGVN010000001.1"/>
</dbReference>
<dbReference type="Pfam" id="PF08240">
    <property type="entry name" value="ADH_N"/>
    <property type="match status" value="1"/>
</dbReference>
<keyword evidence="1" id="KW-0521">NADP</keyword>
<dbReference type="InterPro" id="IPR020843">
    <property type="entry name" value="ER"/>
</dbReference>
<dbReference type="STRING" id="1848.SAMN05443637_11098"/>
<dbReference type="Gene3D" id="3.90.180.10">
    <property type="entry name" value="Medium-chain alcohol dehydrogenases, catalytic domain"/>
    <property type="match status" value="1"/>
</dbReference>
<dbReference type="OrthoDB" id="3175656at2"/>
<dbReference type="SUPFAM" id="SSF50129">
    <property type="entry name" value="GroES-like"/>
    <property type="match status" value="1"/>
</dbReference>
<dbReference type="EMBL" id="FRAP01000010">
    <property type="protein sequence ID" value="SHK69055.1"/>
    <property type="molecule type" value="Genomic_DNA"/>
</dbReference>
<evidence type="ECO:0000313" key="3">
    <source>
        <dbReference type="EMBL" id="SHK69055.1"/>
    </source>
</evidence>
<evidence type="ECO:0000259" key="2">
    <source>
        <dbReference type="SMART" id="SM00829"/>
    </source>
</evidence>
<gene>
    <name evidence="3" type="ORF">SAMN05443637_11098</name>
</gene>
<feature type="domain" description="Enoyl reductase (ER)" evidence="2">
    <location>
        <begin position="10"/>
        <end position="328"/>
    </location>
</feature>
<dbReference type="InterPro" id="IPR013154">
    <property type="entry name" value="ADH-like_N"/>
</dbReference>
<dbReference type="PANTHER" id="PTHR44154:SF1">
    <property type="entry name" value="QUINONE OXIDOREDUCTASE"/>
    <property type="match status" value="1"/>
</dbReference>
<reference evidence="3 4" key="1">
    <citation type="submission" date="2016-11" db="EMBL/GenBank/DDBJ databases">
        <authorList>
            <person name="Jaros S."/>
            <person name="Januszkiewicz K."/>
            <person name="Wedrychowicz H."/>
        </authorList>
    </citation>
    <scope>NUCLEOTIDE SEQUENCE [LARGE SCALE GENOMIC DNA]</scope>
    <source>
        <strain evidence="3 4">DSM 43832</strain>
    </source>
</reference>
<name>A0A1M6UII6_PSETH</name>